<dbReference type="EMBL" id="JAWWNJ010000009">
    <property type="protein sequence ID" value="KAK7048408.1"/>
    <property type="molecule type" value="Genomic_DNA"/>
</dbReference>
<accession>A0AAW0DA52</accession>
<evidence type="ECO:0000313" key="2">
    <source>
        <dbReference type="EMBL" id="KAK7048408.1"/>
    </source>
</evidence>
<keyword evidence="1" id="KW-0472">Membrane</keyword>
<sequence length="176" mass="19270">MTSLRHRVGFTASDDDGDAQNHVLDDVEQEEVIEDLRQRNDETTARATLVLDVVLPSLRALPSFIPTLEPDPPCPILFTLLALGLHSNLTLLVHPTLALHSTLKALPLPISFSLTYALAAVWPTLSLFLARSWQVTAFSAASFLVVALTHSVLRTLQEGDQALAELETLRYRAPGP</sequence>
<gene>
    <name evidence="2" type="ORF">R3P38DRAFT_2869180</name>
</gene>
<evidence type="ECO:0000313" key="3">
    <source>
        <dbReference type="Proteomes" id="UP001362999"/>
    </source>
</evidence>
<keyword evidence="3" id="KW-1185">Reference proteome</keyword>
<organism evidence="2 3">
    <name type="scientific">Favolaschia claudopus</name>
    <dbReference type="NCBI Taxonomy" id="2862362"/>
    <lineage>
        <taxon>Eukaryota</taxon>
        <taxon>Fungi</taxon>
        <taxon>Dikarya</taxon>
        <taxon>Basidiomycota</taxon>
        <taxon>Agaricomycotina</taxon>
        <taxon>Agaricomycetes</taxon>
        <taxon>Agaricomycetidae</taxon>
        <taxon>Agaricales</taxon>
        <taxon>Marasmiineae</taxon>
        <taxon>Mycenaceae</taxon>
        <taxon>Favolaschia</taxon>
    </lineage>
</organism>
<name>A0AAW0DA52_9AGAR</name>
<reference evidence="2 3" key="1">
    <citation type="journal article" date="2024" name="J Genomics">
        <title>Draft genome sequencing and assembly of Favolaschia claudopus CIRM-BRFM 2984 isolated from oak limbs.</title>
        <authorList>
            <person name="Navarro D."/>
            <person name="Drula E."/>
            <person name="Chaduli D."/>
            <person name="Cazenave R."/>
            <person name="Ahrendt S."/>
            <person name="Wang J."/>
            <person name="Lipzen A."/>
            <person name="Daum C."/>
            <person name="Barry K."/>
            <person name="Grigoriev I.V."/>
            <person name="Favel A."/>
            <person name="Rosso M.N."/>
            <person name="Martin F."/>
        </authorList>
    </citation>
    <scope>NUCLEOTIDE SEQUENCE [LARGE SCALE GENOMIC DNA]</scope>
    <source>
        <strain evidence="2 3">CIRM-BRFM 2984</strain>
    </source>
</reference>
<keyword evidence="1" id="KW-0812">Transmembrane</keyword>
<dbReference type="Proteomes" id="UP001362999">
    <property type="component" value="Unassembled WGS sequence"/>
</dbReference>
<protein>
    <submittedName>
        <fullName evidence="2">Uncharacterized protein</fullName>
    </submittedName>
</protein>
<feature type="transmembrane region" description="Helical" evidence="1">
    <location>
        <begin position="105"/>
        <end position="129"/>
    </location>
</feature>
<comment type="caution">
    <text evidence="2">The sequence shown here is derived from an EMBL/GenBank/DDBJ whole genome shotgun (WGS) entry which is preliminary data.</text>
</comment>
<evidence type="ECO:0000256" key="1">
    <source>
        <dbReference type="SAM" id="Phobius"/>
    </source>
</evidence>
<keyword evidence="1" id="KW-1133">Transmembrane helix</keyword>
<proteinExistence type="predicted"/>
<dbReference type="AlphaFoldDB" id="A0AAW0DA52"/>
<feature type="transmembrane region" description="Helical" evidence="1">
    <location>
        <begin position="76"/>
        <end position="93"/>
    </location>
</feature>